<dbReference type="GO" id="GO:0042834">
    <property type="term" value="F:peptidoglycan binding"/>
    <property type="evidence" value="ECO:0007669"/>
    <property type="project" value="InterPro"/>
</dbReference>
<evidence type="ECO:0000256" key="1">
    <source>
        <dbReference type="SAM" id="MobiDB-lite"/>
    </source>
</evidence>
<dbReference type="Gene3D" id="3.30.70.1070">
    <property type="entry name" value="Sporulation related repeat"/>
    <property type="match status" value="1"/>
</dbReference>
<dbReference type="Pfam" id="PF05036">
    <property type="entry name" value="SPOR"/>
    <property type="match status" value="1"/>
</dbReference>
<feature type="compositionally biased region" description="Pro residues" evidence="1">
    <location>
        <begin position="129"/>
        <end position="139"/>
    </location>
</feature>
<name>A0A2S5T1M8_9BURK</name>
<feature type="compositionally biased region" description="Low complexity" evidence="1">
    <location>
        <begin position="144"/>
        <end position="170"/>
    </location>
</feature>
<comment type="caution">
    <text evidence="3">The sequence shown here is derived from an EMBL/GenBank/DDBJ whole genome shotgun (WGS) entry which is preliminary data.</text>
</comment>
<feature type="compositionally biased region" description="Pro residues" evidence="1">
    <location>
        <begin position="110"/>
        <end position="122"/>
    </location>
</feature>
<dbReference type="PANTHER" id="PTHR38687">
    <property type="entry name" value="CELL DIVISION PROTEIN DEDD-RELATED"/>
    <property type="match status" value="1"/>
</dbReference>
<feature type="region of interest" description="Disordered" evidence="1">
    <location>
        <begin position="110"/>
        <end position="170"/>
    </location>
</feature>
<evidence type="ECO:0000313" key="4">
    <source>
        <dbReference type="Proteomes" id="UP000239406"/>
    </source>
</evidence>
<sequence length="265" mass="27356">MGLLSFFKRSAADSPKAVSAPETVEQARVRARHRLIGAAVLVGIAVIGFPIIFETQPRPIPVDLPIEIPQRDGAAPLALPAPAPARSSGGPVIIEESPADAGLEVATAPVTPPVEVPAPPQPETVRPQPRQPEPAPPAPRAESRPQAPAAAATPAKPAAPARSSATEAARAQALLEGRDAPPSTSAAAAGSRFVVQVGAYSETGSARDVRQKVEKIGLKTYTQVVETSNGKRIRVRVGPYASREEAERALAKLKAAGLPGAVLTL</sequence>
<protein>
    <submittedName>
        <fullName evidence="3">Sporulation protein</fullName>
    </submittedName>
</protein>
<dbReference type="Proteomes" id="UP000239406">
    <property type="component" value="Unassembled WGS sequence"/>
</dbReference>
<keyword evidence="2" id="KW-0472">Membrane</keyword>
<feature type="region of interest" description="Disordered" evidence="1">
    <location>
        <begin position="75"/>
        <end position="94"/>
    </location>
</feature>
<dbReference type="GO" id="GO:0032506">
    <property type="term" value="P:cytokinetic process"/>
    <property type="evidence" value="ECO:0007669"/>
    <property type="project" value="TreeGrafter"/>
</dbReference>
<dbReference type="GO" id="GO:0030428">
    <property type="term" value="C:cell septum"/>
    <property type="evidence" value="ECO:0007669"/>
    <property type="project" value="TreeGrafter"/>
</dbReference>
<accession>A0A2S5T1M8</accession>
<dbReference type="EMBL" id="PSNY01000018">
    <property type="protein sequence ID" value="PPE68856.1"/>
    <property type="molecule type" value="Genomic_DNA"/>
</dbReference>
<dbReference type="RefSeq" id="WP_104358480.1">
    <property type="nucleotide sequence ID" value="NZ_CP064338.1"/>
</dbReference>
<dbReference type="AlphaFoldDB" id="A0A2S5T1M8"/>
<keyword evidence="4" id="KW-1185">Reference proteome</keyword>
<dbReference type="InterPro" id="IPR036680">
    <property type="entry name" value="SPOR-like_sf"/>
</dbReference>
<dbReference type="InterPro" id="IPR007730">
    <property type="entry name" value="SPOR-like_dom"/>
</dbReference>
<dbReference type="GO" id="GO:0032153">
    <property type="term" value="C:cell division site"/>
    <property type="evidence" value="ECO:0007669"/>
    <property type="project" value="TreeGrafter"/>
</dbReference>
<organism evidence="3 4">
    <name type="scientific">Caldimonas thermodepolymerans</name>
    <dbReference type="NCBI Taxonomy" id="215580"/>
    <lineage>
        <taxon>Bacteria</taxon>
        <taxon>Pseudomonadati</taxon>
        <taxon>Pseudomonadota</taxon>
        <taxon>Betaproteobacteria</taxon>
        <taxon>Burkholderiales</taxon>
        <taxon>Sphaerotilaceae</taxon>
        <taxon>Caldimonas</taxon>
    </lineage>
</organism>
<proteinExistence type="predicted"/>
<dbReference type="SUPFAM" id="SSF110997">
    <property type="entry name" value="Sporulation related repeat"/>
    <property type="match status" value="1"/>
</dbReference>
<evidence type="ECO:0000256" key="2">
    <source>
        <dbReference type="SAM" id="Phobius"/>
    </source>
</evidence>
<keyword evidence="2" id="KW-1133">Transmembrane helix</keyword>
<gene>
    <name evidence="3" type="ORF">C1702_14735</name>
</gene>
<dbReference type="PROSITE" id="PS51724">
    <property type="entry name" value="SPOR"/>
    <property type="match status" value="1"/>
</dbReference>
<evidence type="ECO:0000313" key="3">
    <source>
        <dbReference type="EMBL" id="PPE68856.1"/>
    </source>
</evidence>
<reference evidence="3 4" key="1">
    <citation type="submission" date="2018-02" db="EMBL/GenBank/DDBJ databases">
        <title>Reclassifiation of [Polyangium] brachysporum DSM 7029 as Guopingzhaonella breviflexa gen. nov., sp. nov., a member of the family Comamonadaceae.</title>
        <authorList>
            <person name="Tang B."/>
        </authorList>
    </citation>
    <scope>NUCLEOTIDE SEQUENCE [LARGE SCALE GENOMIC DNA]</scope>
    <source>
        <strain evidence="3 4">DSM 15344</strain>
    </source>
</reference>
<dbReference type="PANTHER" id="PTHR38687:SF1">
    <property type="entry name" value="CELL DIVISION PROTEIN DEDD"/>
    <property type="match status" value="1"/>
</dbReference>
<keyword evidence="2" id="KW-0812">Transmembrane</keyword>
<dbReference type="InterPro" id="IPR052521">
    <property type="entry name" value="Cell_div_SPOR-domain"/>
</dbReference>
<feature type="transmembrane region" description="Helical" evidence="2">
    <location>
        <begin position="35"/>
        <end position="53"/>
    </location>
</feature>